<dbReference type="PRINTS" id="PR00164">
    <property type="entry name" value="ABC2TRNSPORT"/>
</dbReference>
<comment type="subcellular location">
    <subcellularLocation>
        <location evidence="5">Cell membrane</location>
        <topology evidence="5">Multi-pass membrane protein</topology>
    </subcellularLocation>
    <subcellularLocation>
        <location evidence="1">Membrane</location>
        <topology evidence="1">Multi-pass membrane protein</topology>
    </subcellularLocation>
</comment>
<dbReference type="EMBL" id="PFBM01000017">
    <property type="protein sequence ID" value="PIR82349.1"/>
    <property type="molecule type" value="Genomic_DNA"/>
</dbReference>
<feature type="transmembrane region" description="Helical" evidence="5">
    <location>
        <begin position="59"/>
        <end position="85"/>
    </location>
</feature>
<feature type="domain" description="ABC transmembrane type-2" evidence="6">
    <location>
        <begin position="23"/>
        <end position="255"/>
    </location>
</feature>
<evidence type="ECO:0000256" key="2">
    <source>
        <dbReference type="ARBA" id="ARBA00022692"/>
    </source>
</evidence>
<dbReference type="PROSITE" id="PS51012">
    <property type="entry name" value="ABC_TM2"/>
    <property type="match status" value="1"/>
</dbReference>
<dbReference type="PIRSF" id="PIRSF006648">
    <property type="entry name" value="DrrB"/>
    <property type="match status" value="1"/>
</dbReference>
<dbReference type="InterPro" id="IPR013525">
    <property type="entry name" value="ABC2_TM"/>
</dbReference>
<protein>
    <recommendedName>
        <fullName evidence="5">Transport permease protein</fullName>
    </recommendedName>
</protein>
<dbReference type="PANTHER" id="PTHR43332:SF2">
    <property type="entry name" value="INNER MEMBRANE TRANSPORT PERMEASE YADH"/>
    <property type="match status" value="1"/>
</dbReference>
<feature type="transmembrane region" description="Helical" evidence="5">
    <location>
        <begin position="140"/>
        <end position="167"/>
    </location>
</feature>
<feature type="transmembrane region" description="Helical" evidence="5">
    <location>
        <begin position="24"/>
        <end position="47"/>
    </location>
</feature>
<dbReference type="InterPro" id="IPR047817">
    <property type="entry name" value="ABC2_TM_bact-type"/>
</dbReference>
<comment type="caution">
    <text evidence="7">The sequence shown here is derived from an EMBL/GenBank/DDBJ whole genome shotgun (WGS) entry which is preliminary data.</text>
</comment>
<organism evidence="7 8">
    <name type="scientific">Candidatus Kaiserbacteria bacterium CG10_big_fil_rev_8_21_14_0_10_59_10</name>
    <dbReference type="NCBI Taxonomy" id="1974612"/>
    <lineage>
        <taxon>Bacteria</taxon>
        <taxon>Candidatus Kaiseribacteriota</taxon>
    </lineage>
</organism>
<dbReference type="InterPro" id="IPR052522">
    <property type="entry name" value="ABC-2_transport_permease"/>
</dbReference>
<name>A0A2H0U7F1_9BACT</name>
<evidence type="ECO:0000259" key="6">
    <source>
        <dbReference type="PROSITE" id="PS51012"/>
    </source>
</evidence>
<accession>A0A2H0U7F1</accession>
<dbReference type="NCBIfam" id="NF011648">
    <property type="entry name" value="PRK15066.1"/>
    <property type="match status" value="1"/>
</dbReference>
<evidence type="ECO:0000256" key="4">
    <source>
        <dbReference type="ARBA" id="ARBA00023136"/>
    </source>
</evidence>
<dbReference type="InterPro" id="IPR000412">
    <property type="entry name" value="ABC_2_transport"/>
</dbReference>
<sequence length="260" mass="28650">MTPYQQWISFYTMVRKDVVRMFRIWVQTFLPSVITSTLYFAIFGTILGSRIGQMQGVDYMSFVVPGLVMLAVVTTSYANTSFTFFSSKFFARSIDEILVSPTPPWLLVAGFAAGGVVRGVLVGALVLLVSLFFTGLSLSVYSLLVILGFAILTALGFSLAGLVNGIYAKTLDGINIVPTFVLTPLVYLGGIFYSVHVLPQWWQNITFANPLFYLVNGFRYGFLGTADITLWLSTGVLLGLIALLIAINWYLLRTGLGLRQ</sequence>
<keyword evidence="3 5" id="KW-1133">Transmembrane helix</keyword>
<gene>
    <name evidence="7" type="ORF">COU20_02905</name>
</gene>
<comment type="similarity">
    <text evidence="5">Belongs to the ABC-2 integral membrane protein family.</text>
</comment>
<proteinExistence type="inferred from homology"/>
<dbReference type="AlphaFoldDB" id="A0A2H0U7F1"/>
<dbReference type="Pfam" id="PF01061">
    <property type="entry name" value="ABC2_membrane"/>
    <property type="match status" value="1"/>
</dbReference>
<feature type="transmembrane region" description="Helical" evidence="5">
    <location>
        <begin position="173"/>
        <end position="193"/>
    </location>
</feature>
<dbReference type="PANTHER" id="PTHR43332">
    <property type="entry name" value="INNER MEMBRANE TRANSPORT PERMEASE YADH-RELATED"/>
    <property type="match status" value="1"/>
</dbReference>
<feature type="transmembrane region" description="Helical" evidence="5">
    <location>
        <begin position="105"/>
        <end position="133"/>
    </location>
</feature>
<reference evidence="8" key="1">
    <citation type="submission" date="2017-09" db="EMBL/GenBank/DDBJ databases">
        <title>Depth-based differentiation of microbial function through sediment-hosted aquifers and enrichment of novel symbionts in the deep terrestrial subsurface.</title>
        <authorList>
            <person name="Probst A.J."/>
            <person name="Ladd B."/>
            <person name="Jarett J.K."/>
            <person name="Geller-Mcgrath D.E."/>
            <person name="Sieber C.M.K."/>
            <person name="Emerson J.B."/>
            <person name="Anantharaman K."/>
            <person name="Thomas B.C."/>
            <person name="Malmstrom R."/>
            <person name="Stieglmeier M."/>
            <person name="Klingl A."/>
            <person name="Woyke T."/>
            <person name="Ryan C.M."/>
            <person name="Banfield J.F."/>
        </authorList>
    </citation>
    <scope>NUCLEOTIDE SEQUENCE [LARGE SCALE GENOMIC DNA]</scope>
</reference>
<keyword evidence="4 5" id="KW-0472">Membrane</keyword>
<feature type="transmembrane region" description="Helical" evidence="5">
    <location>
        <begin position="228"/>
        <end position="252"/>
    </location>
</feature>
<evidence type="ECO:0000256" key="5">
    <source>
        <dbReference type="RuleBase" id="RU361157"/>
    </source>
</evidence>
<evidence type="ECO:0000313" key="8">
    <source>
        <dbReference type="Proteomes" id="UP000231379"/>
    </source>
</evidence>
<dbReference type="Proteomes" id="UP000231379">
    <property type="component" value="Unassembled WGS sequence"/>
</dbReference>
<dbReference type="GO" id="GO:0043190">
    <property type="term" value="C:ATP-binding cassette (ABC) transporter complex"/>
    <property type="evidence" value="ECO:0007669"/>
    <property type="project" value="InterPro"/>
</dbReference>
<keyword evidence="5" id="KW-0813">Transport</keyword>
<keyword evidence="2 5" id="KW-0812">Transmembrane</keyword>
<evidence type="ECO:0000313" key="7">
    <source>
        <dbReference type="EMBL" id="PIR82349.1"/>
    </source>
</evidence>
<evidence type="ECO:0000256" key="3">
    <source>
        <dbReference type="ARBA" id="ARBA00022989"/>
    </source>
</evidence>
<dbReference type="GO" id="GO:0140359">
    <property type="term" value="F:ABC-type transporter activity"/>
    <property type="evidence" value="ECO:0007669"/>
    <property type="project" value="InterPro"/>
</dbReference>
<evidence type="ECO:0000256" key="1">
    <source>
        <dbReference type="ARBA" id="ARBA00004141"/>
    </source>
</evidence>
<keyword evidence="5" id="KW-1003">Cell membrane</keyword>